<dbReference type="NCBIfam" id="TIGR00632">
    <property type="entry name" value="vsr"/>
    <property type="match status" value="1"/>
</dbReference>
<protein>
    <submittedName>
        <fullName evidence="7">DNA mismatch endonuclease Vsr</fullName>
    </submittedName>
</protein>
<dbReference type="Proteomes" id="UP000430508">
    <property type="component" value="Chromosome"/>
</dbReference>
<evidence type="ECO:0000256" key="1">
    <source>
        <dbReference type="ARBA" id="ARBA00022722"/>
    </source>
</evidence>
<organism evidence="7 8">
    <name type="scientific">Dehalobacter restrictus</name>
    <dbReference type="NCBI Taxonomy" id="55583"/>
    <lineage>
        <taxon>Bacteria</taxon>
        <taxon>Bacillati</taxon>
        <taxon>Bacillota</taxon>
        <taxon>Clostridia</taxon>
        <taxon>Eubacteriales</taxon>
        <taxon>Desulfitobacteriaceae</taxon>
        <taxon>Dehalobacter</taxon>
    </lineage>
</organism>
<evidence type="ECO:0000313" key="8">
    <source>
        <dbReference type="Proteomes" id="UP000430508"/>
    </source>
</evidence>
<dbReference type="InterPro" id="IPR011335">
    <property type="entry name" value="Restrct_endonuc-II-like"/>
</dbReference>
<dbReference type="Gene3D" id="3.40.960.10">
    <property type="entry name" value="VSR Endonuclease"/>
    <property type="match status" value="1"/>
</dbReference>
<dbReference type="GO" id="GO:0006298">
    <property type="term" value="P:mismatch repair"/>
    <property type="evidence" value="ECO:0007669"/>
    <property type="project" value="InterPro"/>
</dbReference>
<dbReference type="CDD" id="cd00221">
    <property type="entry name" value="Vsr"/>
    <property type="match status" value="1"/>
</dbReference>
<evidence type="ECO:0000256" key="5">
    <source>
        <dbReference type="ARBA" id="ARBA00023204"/>
    </source>
</evidence>
<accession>A0A857DJC4</accession>
<evidence type="ECO:0000313" key="7">
    <source>
        <dbReference type="EMBL" id="QHA01057.1"/>
    </source>
</evidence>
<keyword evidence="5" id="KW-0234">DNA repair</keyword>
<dbReference type="REBASE" id="364990">
    <property type="entry name" value="V.Dre12DCAORF10665P"/>
</dbReference>
<dbReference type="AlphaFoldDB" id="A0A857DJC4"/>
<keyword evidence="2 7" id="KW-0255">Endonuclease</keyword>
<keyword evidence="4" id="KW-0378">Hydrolase</keyword>
<reference evidence="7 8" key="1">
    <citation type="submission" date="2019-12" db="EMBL/GenBank/DDBJ databases">
        <title>Sequence classification of anaerobic respiratory reductive dehalogenases: First we see many, then we see few.</title>
        <authorList>
            <person name="Molenda O."/>
            <person name="Puentes Jacome L.A."/>
            <person name="Cao X."/>
            <person name="Nesbo C.L."/>
            <person name="Tang S."/>
            <person name="Morson N."/>
            <person name="Patron J."/>
            <person name="Lomheim L."/>
            <person name="Wishart D.S."/>
            <person name="Edwards E.A."/>
        </authorList>
    </citation>
    <scope>NUCLEOTIDE SEQUENCE [LARGE SCALE GENOMIC DNA]</scope>
    <source>
        <strain evidence="7 8">12DCA</strain>
    </source>
</reference>
<evidence type="ECO:0000256" key="6">
    <source>
        <dbReference type="ARBA" id="ARBA00029466"/>
    </source>
</evidence>
<dbReference type="InterPro" id="IPR004603">
    <property type="entry name" value="DNA_mismatch_endonuc_vsr"/>
</dbReference>
<keyword evidence="3" id="KW-0227">DNA damage</keyword>
<evidence type="ECO:0000256" key="2">
    <source>
        <dbReference type="ARBA" id="ARBA00022759"/>
    </source>
</evidence>
<comment type="similarity">
    <text evidence="6">Belongs to the Vsr family.</text>
</comment>
<dbReference type="Pfam" id="PF03852">
    <property type="entry name" value="Vsr"/>
    <property type="match status" value="1"/>
</dbReference>
<name>A0A857DJC4_9FIRM</name>
<dbReference type="GO" id="GO:0004519">
    <property type="term" value="F:endonuclease activity"/>
    <property type="evidence" value="ECO:0007669"/>
    <property type="project" value="UniProtKB-KW"/>
</dbReference>
<dbReference type="SUPFAM" id="SSF52980">
    <property type="entry name" value="Restriction endonuclease-like"/>
    <property type="match status" value="1"/>
</dbReference>
<dbReference type="EMBL" id="CP046996">
    <property type="protein sequence ID" value="QHA01057.1"/>
    <property type="molecule type" value="Genomic_DNA"/>
</dbReference>
<proteinExistence type="inferred from homology"/>
<evidence type="ECO:0000256" key="4">
    <source>
        <dbReference type="ARBA" id="ARBA00022801"/>
    </source>
</evidence>
<dbReference type="GO" id="GO:0016787">
    <property type="term" value="F:hydrolase activity"/>
    <property type="evidence" value="ECO:0007669"/>
    <property type="project" value="UniProtKB-KW"/>
</dbReference>
<evidence type="ECO:0000256" key="3">
    <source>
        <dbReference type="ARBA" id="ARBA00022763"/>
    </source>
</evidence>
<gene>
    <name evidence="7" type="primary">vsr</name>
    <name evidence="7" type="ORF">GQ588_10650</name>
</gene>
<keyword evidence="1" id="KW-0540">Nuclease</keyword>
<sequence>MEWRADLDSERQAARKRSILLYLTGGVFLADNHTTEERSYNMSRIRSGNTKPEEIVRKYLFSRGLRYRKNDKRYPGKPDAVFPKYRTAVFVNGCFWHSHSGCPGFVMPKSNLEYWKPKLERNRQRDAENIDVLQKNGWRVIVVWECELKKPLRDERLAKLYNEITAAYAIADADGLEDKR</sequence>